<name>A0A0C1R1Y6_9CYAN</name>
<dbReference type="RefSeq" id="WP_038081079.1">
    <property type="nucleotide sequence ID" value="NZ_JHEG04000001.1"/>
</dbReference>
<feature type="coiled-coil region" evidence="1">
    <location>
        <begin position="757"/>
        <end position="789"/>
    </location>
</feature>
<feature type="compositionally biased region" description="Polar residues" evidence="2">
    <location>
        <begin position="625"/>
        <end position="639"/>
    </location>
</feature>
<proteinExistence type="predicted"/>
<dbReference type="InterPro" id="IPR043129">
    <property type="entry name" value="ATPase_NBD"/>
</dbReference>
<protein>
    <submittedName>
        <fullName evidence="4">Uncharacterized protein</fullName>
    </submittedName>
</protein>
<dbReference type="OrthoDB" id="437233at2"/>
<dbReference type="Proteomes" id="UP000029738">
    <property type="component" value="Unassembled WGS sequence"/>
</dbReference>
<reference evidence="3" key="2">
    <citation type="submission" date="2019-11" db="EMBL/GenBank/DDBJ databases">
        <title>Improved Assembly of Tolypothrix boutellei genome.</title>
        <authorList>
            <person name="Sarangi A.N."/>
            <person name="Mukherjee M."/>
            <person name="Ghosh S."/>
            <person name="Singh D."/>
            <person name="Das A."/>
            <person name="Kant S."/>
            <person name="Prusty A."/>
            <person name="Tripathy S."/>
        </authorList>
    </citation>
    <scope>NUCLEOTIDE SEQUENCE</scope>
    <source>
        <strain evidence="3">VB521301</strain>
    </source>
</reference>
<accession>A0A0C1R1Y6</accession>
<comment type="caution">
    <text evidence="4">The sequence shown here is derived from an EMBL/GenBank/DDBJ whole genome shotgun (WGS) entry which is preliminary data.</text>
</comment>
<gene>
    <name evidence="4" type="ORF">DA73_0214130</name>
    <name evidence="3" type="ORF">DA73_0400020005</name>
</gene>
<dbReference type="EMBL" id="JHEG04000001">
    <property type="protein sequence ID" value="KAF3887514.1"/>
    <property type="molecule type" value="Genomic_DNA"/>
</dbReference>
<dbReference type="EMBL" id="JHEG02000043">
    <property type="protein sequence ID" value="KIE11644.1"/>
    <property type="molecule type" value="Genomic_DNA"/>
</dbReference>
<dbReference type="SUPFAM" id="SSF53067">
    <property type="entry name" value="Actin-like ATPase domain"/>
    <property type="match status" value="1"/>
</dbReference>
<reference evidence="4" key="1">
    <citation type="journal article" date="2015" name="Genome Announc.">
        <title>Draft Genome Sequence of Tolypothrix boutellei Strain VB521301.</title>
        <authorList>
            <person name="Chandrababunaidu M.M."/>
            <person name="Singh D."/>
            <person name="Sen D."/>
            <person name="Bhan S."/>
            <person name="Das S."/>
            <person name="Gupta A."/>
            <person name="Adhikary S.P."/>
            <person name="Tripathy S."/>
        </authorList>
    </citation>
    <scope>NUCLEOTIDE SEQUENCE</scope>
    <source>
        <strain evidence="4">VB521301</strain>
    </source>
</reference>
<keyword evidence="1" id="KW-0175">Coiled coil</keyword>
<feature type="region of interest" description="Disordered" evidence="2">
    <location>
        <begin position="622"/>
        <end position="644"/>
    </location>
</feature>
<feature type="region of interest" description="Disordered" evidence="2">
    <location>
        <begin position="166"/>
        <end position="189"/>
    </location>
</feature>
<feature type="region of interest" description="Disordered" evidence="2">
    <location>
        <begin position="927"/>
        <end position="963"/>
    </location>
</feature>
<keyword evidence="5" id="KW-1185">Reference proteome</keyword>
<organism evidence="4">
    <name type="scientific">Tolypothrix bouteillei VB521301</name>
    <dbReference type="NCBI Taxonomy" id="1479485"/>
    <lineage>
        <taxon>Bacteria</taxon>
        <taxon>Bacillati</taxon>
        <taxon>Cyanobacteriota</taxon>
        <taxon>Cyanophyceae</taxon>
        <taxon>Nostocales</taxon>
        <taxon>Tolypothrichaceae</taxon>
        <taxon>Tolypothrix</taxon>
    </lineage>
</organism>
<evidence type="ECO:0000313" key="3">
    <source>
        <dbReference type="EMBL" id="KAF3887514.1"/>
    </source>
</evidence>
<dbReference type="STRING" id="1479485.DA73_0214130"/>
<evidence type="ECO:0000256" key="1">
    <source>
        <dbReference type="SAM" id="Coils"/>
    </source>
</evidence>
<sequence>MTSRLTETQTLIADIDRLLTNKRLSRFLSSQASEPRQILEQTRNFLVRLAESDEQEREQQIQQSRLLARYAGQDETAQTSPVEQYELQQQETADTSTVKGEFSAFLAPLQAELQTLLQERANIVEEIRQLEQRRLHNYSLAQQVANQEHMISEFLQVLKNRLVTGSTSPVNETNSQKISIPSTDNASATLSPRSYVQPITTSTPALSLHSADRVEEVARLARELDQKLLALDGTVNVVFDSLQRNIHTYHESLSQALARMHSKGVQGEQLLTGLIGNLTQHLQQYTYESEPSNNDVNEEILKPTLSQQLIPELLEAKPVETLSSPTNTAIATQTDFEVYEDADTSETISAVQSPLERDTQKNLVSYSTADSGELDISQTEPDEVDRLYASLFENEVRDRETNVATNEAKDITPKETNVATNEAKDITPRETNVVTNVSLSQVDVTDESADSPITPVIAQVQPEVPSRKVPVEVKDVKKATNFIDELFMGISSSPPTKTSSPKVNPIAKVVPPEITPHINQFTHFVDELFTDVTPSSSTQIPPATTNPIPTVAPQERIPEVQNSTNFIDDLFTETPPSTTDGEQLDSETFLHEMVFEAPNAMDLVEGNVTDFKEESITDDTIQPAEPTNQEVPAGSTTSIPDPWVEGSDKKLLNLTHADTQERQEIPVEITGVDSVVSDEATFMVDEPPSADIITALTDLLNDTSDGEQVLEESPIIPKNTEIATSEAQPSVTIIDNRDADSSQESYIPASPQESLLLQEENQSAEVADISLEEAQLQQLEQDLASFDGELNSLLEPLQDLENRENAQSRLIPPEVPQPTGTESGAIAEKELVAATEKKNEATEEQLVGSLVSISRSTDDKEVTLEAANSVWYLGIDLGTTGISAALLNRSTTEVYPLYWIAENQPETSARSFRLPAEVYLPTASVNANETENSHSHEQTPAAAVGEEKLSESEGGSSQGGATQSHNLFSAQLKPYLQIALPYKNEQQKWEPILQLNDFSTVPLVWVVRSLSKLLLTLMADRSSTTLGLTAAAVGIEQDIFRIIMSRVTGVICNCPSNWSEQYRFNIREAILTSKLVKHSQQVFFVEEAIACLLCELDGANGEIVKIKGRQGTRLAKTSDRPLNGSTLVINIGADATEMALVDLPDNLEDLTHNDFMLHGFTYAGSGIEQDIICQLLLPPKWRQPRTDNQSESKPVSSNPWHWQPAVPGLDRMSFSSLGLEELTLPRPGEPDLVERVRLQQRLESSLLGKAVVDAAVALKLILQHQESFTLELADQKWVLQRRDLESQVFVPFVRRINRELNRLLVAKGLPTEAINQAILTGGVASLGAVSRWLRQKLPNARIIQDLYLGENGSPTCSRVAYGLAVLPLHPQVLEVSRQQYTDYFLFTELLRILPTRPVSFGEIIQLFENRGINTRNCQQRLLAFLEGELPPGLVPTSTEATWLVPGSSENPDYQAFSAAPLFEKQGSLTYRPNTQQLQAIARYLDAIKASTRQSLDEPYTVNFAIGVLQ</sequence>
<evidence type="ECO:0000313" key="5">
    <source>
        <dbReference type="Proteomes" id="UP000029738"/>
    </source>
</evidence>
<evidence type="ECO:0000256" key="2">
    <source>
        <dbReference type="SAM" id="MobiDB-lite"/>
    </source>
</evidence>
<evidence type="ECO:0000313" key="4">
    <source>
        <dbReference type="EMBL" id="KIE11644.1"/>
    </source>
</evidence>